<organism evidence="9 10">
    <name type="scientific">Candidatus Litorirhabdus singularis</name>
    <dbReference type="NCBI Taxonomy" id="2518993"/>
    <lineage>
        <taxon>Bacteria</taxon>
        <taxon>Pseudomonadati</taxon>
        <taxon>Pseudomonadota</taxon>
        <taxon>Gammaproteobacteria</taxon>
        <taxon>Cellvibrionales</taxon>
        <taxon>Halieaceae</taxon>
        <taxon>Candidatus Litorirhabdus</taxon>
    </lineage>
</organism>
<dbReference type="Pfam" id="PF01182">
    <property type="entry name" value="Glucosamine_iso"/>
    <property type="match status" value="1"/>
</dbReference>
<dbReference type="GO" id="GO:0017057">
    <property type="term" value="F:6-phosphogluconolactonase activity"/>
    <property type="evidence" value="ECO:0007669"/>
    <property type="project" value="UniProtKB-EC"/>
</dbReference>
<dbReference type="CDD" id="cd01400">
    <property type="entry name" value="6PGL"/>
    <property type="match status" value="1"/>
</dbReference>
<evidence type="ECO:0000256" key="4">
    <source>
        <dbReference type="ARBA" id="ARBA00010662"/>
    </source>
</evidence>
<keyword evidence="10" id="KW-1185">Reference proteome</keyword>
<gene>
    <name evidence="7 9" type="primary">pgl</name>
    <name evidence="9" type="ORF">EYC98_04360</name>
</gene>
<comment type="caution">
    <text evidence="9">The sequence shown here is derived from an EMBL/GenBank/DDBJ whole genome shotgun (WGS) entry which is preliminary data.</text>
</comment>
<name>A0ABT3TCT0_9GAMM</name>
<evidence type="ECO:0000259" key="8">
    <source>
        <dbReference type="Pfam" id="PF01182"/>
    </source>
</evidence>
<comment type="catalytic activity">
    <reaction evidence="1 7">
        <text>6-phospho-D-glucono-1,5-lactone + H2O = 6-phospho-D-gluconate + H(+)</text>
        <dbReference type="Rhea" id="RHEA:12556"/>
        <dbReference type="ChEBI" id="CHEBI:15377"/>
        <dbReference type="ChEBI" id="CHEBI:15378"/>
        <dbReference type="ChEBI" id="CHEBI:57955"/>
        <dbReference type="ChEBI" id="CHEBI:58759"/>
        <dbReference type="EC" id="3.1.1.31"/>
    </reaction>
</comment>
<protein>
    <recommendedName>
        <fullName evidence="6 7">6-phosphogluconolactonase</fullName>
        <shortName evidence="7">6PGL</shortName>
        <ecNumber evidence="5 7">3.1.1.31</ecNumber>
    </recommendedName>
</protein>
<dbReference type="InterPro" id="IPR006148">
    <property type="entry name" value="Glc/Gal-6P_isomerase"/>
</dbReference>
<evidence type="ECO:0000256" key="3">
    <source>
        <dbReference type="ARBA" id="ARBA00004961"/>
    </source>
</evidence>
<comment type="similarity">
    <text evidence="4 7">Belongs to the glucosamine/galactosamine-6-phosphate isomerase family. 6-phosphogluconolactonase subfamily.</text>
</comment>
<dbReference type="InterPro" id="IPR005900">
    <property type="entry name" value="6-phosphogluconolactonase_DevB"/>
</dbReference>
<evidence type="ECO:0000256" key="2">
    <source>
        <dbReference type="ARBA" id="ARBA00002681"/>
    </source>
</evidence>
<dbReference type="Proteomes" id="UP001143362">
    <property type="component" value="Unassembled WGS sequence"/>
</dbReference>
<evidence type="ECO:0000256" key="5">
    <source>
        <dbReference type="ARBA" id="ARBA00013198"/>
    </source>
</evidence>
<evidence type="ECO:0000313" key="10">
    <source>
        <dbReference type="Proteomes" id="UP001143362"/>
    </source>
</evidence>
<reference evidence="9" key="1">
    <citation type="submission" date="2019-02" db="EMBL/GenBank/DDBJ databases">
        <authorList>
            <person name="Li S.-H."/>
        </authorList>
    </citation>
    <scope>NUCLEOTIDE SEQUENCE</scope>
    <source>
        <strain evidence="9">IMCC14734</strain>
    </source>
</reference>
<dbReference type="EMBL" id="SHNN01000001">
    <property type="protein sequence ID" value="MCX2980096.1"/>
    <property type="molecule type" value="Genomic_DNA"/>
</dbReference>
<accession>A0ABT3TCT0</accession>
<dbReference type="InterPro" id="IPR037171">
    <property type="entry name" value="NagB/RpiA_transferase-like"/>
</dbReference>
<dbReference type="SUPFAM" id="SSF100950">
    <property type="entry name" value="NagB/RpiA/CoA transferase-like"/>
    <property type="match status" value="1"/>
</dbReference>
<feature type="domain" description="Glucosamine/galactosamine-6-phosphate isomerase" evidence="8">
    <location>
        <begin position="14"/>
        <end position="210"/>
    </location>
</feature>
<keyword evidence="7 9" id="KW-0378">Hydrolase</keyword>
<sequence length="222" mass="24151">MVAAGMNNLREFDSRQALHDALSALICEQLEGGIKQRGTGRLIVSGGSTPIPLFHQLAKTTFDWQNVSVCLADERLVPADHPRCNASMVQQELLQEKAAAAAFLSLSEAAQTWDTKPFADITLLGMGNDGHTASLFPDAPELKSALNGDQPVYTMTPPSQPEARETFGLQTLCASQQLVLHIEGEEKYRVLQEAMNDSATTSLPIRTLIEAAHSHITIFWAP</sequence>
<dbReference type="NCBIfam" id="TIGR01198">
    <property type="entry name" value="pgl"/>
    <property type="match status" value="1"/>
</dbReference>
<evidence type="ECO:0000256" key="1">
    <source>
        <dbReference type="ARBA" id="ARBA00000832"/>
    </source>
</evidence>
<dbReference type="PANTHER" id="PTHR11054">
    <property type="entry name" value="6-PHOSPHOGLUCONOLACTONASE"/>
    <property type="match status" value="1"/>
</dbReference>
<dbReference type="EC" id="3.1.1.31" evidence="5 7"/>
<dbReference type="InterPro" id="IPR039104">
    <property type="entry name" value="6PGL"/>
</dbReference>
<evidence type="ECO:0000313" key="9">
    <source>
        <dbReference type="EMBL" id="MCX2980096.1"/>
    </source>
</evidence>
<evidence type="ECO:0000256" key="6">
    <source>
        <dbReference type="ARBA" id="ARBA00020337"/>
    </source>
</evidence>
<proteinExistence type="inferred from homology"/>
<comment type="function">
    <text evidence="2 7">Hydrolysis of 6-phosphogluconolactone to 6-phosphogluconate.</text>
</comment>
<comment type="pathway">
    <text evidence="3 7">Carbohydrate degradation; pentose phosphate pathway; D-ribulose 5-phosphate from D-glucose 6-phosphate (oxidative stage): step 2/3.</text>
</comment>
<evidence type="ECO:0000256" key="7">
    <source>
        <dbReference type="RuleBase" id="RU365095"/>
    </source>
</evidence>
<dbReference type="Gene3D" id="3.40.50.1360">
    <property type="match status" value="1"/>
</dbReference>
<dbReference type="PANTHER" id="PTHR11054:SF0">
    <property type="entry name" value="6-PHOSPHOGLUCONOLACTONASE"/>
    <property type="match status" value="1"/>
</dbReference>